<name>A0A395HMT3_ASPHC</name>
<evidence type="ECO:0000313" key="3">
    <source>
        <dbReference type="Proteomes" id="UP000248961"/>
    </source>
</evidence>
<keyword evidence="3" id="KW-1185">Reference proteome</keyword>
<gene>
    <name evidence="2" type="ORF">BO97DRAFT_189389</name>
</gene>
<dbReference type="VEuPathDB" id="FungiDB:BO97DRAFT_189389"/>
<dbReference type="Proteomes" id="UP000248961">
    <property type="component" value="Unassembled WGS sequence"/>
</dbReference>
<dbReference type="GeneID" id="37194740"/>
<reference evidence="2 3" key="1">
    <citation type="submission" date="2018-02" db="EMBL/GenBank/DDBJ databases">
        <title>The genomes of Aspergillus section Nigri reveals drivers in fungal speciation.</title>
        <authorList>
            <consortium name="DOE Joint Genome Institute"/>
            <person name="Vesth T.C."/>
            <person name="Nybo J."/>
            <person name="Theobald S."/>
            <person name="Brandl J."/>
            <person name="Frisvad J.C."/>
            <person name="Nielsen K.F."/>
            <person name="Lyhne E.K."/>
            <person name="Kogle M.E."/>
            <person name="Kuo A."/>
            <person name="Riley R."/>
            <person name="Clum A."/>
            <person name="Nolan M."/>
            <person name="Lipzen A."/>
            <person name="Salamov A."/>
            <person name="Henrissat B."/>
            <person name="Wiebenga A."/>
            <person name="De vries R.P."/>
            <person name="Grigoriev I.V."/>
            <person name="Mortensen U.H."/>
            <person name="Andersen M.R."/>
            <person name="Baker S.E."/>
        </authorList>
    </citation>
    <scope>NUCLEOTIDE SEQUENCE [LARGE SCALE GENOMIC DNA]</scope>
    <source>
        <strain evidence="2 3">CBS 101889</strain>
    </source>
</reference>
<feature type="region of interest" description="Disordered" evidence="1">
    <location>
        <begin position="14"/>
        <end position="51"/>
    </location>
</feature>
<accession>A0A395HMT3</accession>
<protein>
    <submittedName>
        <fullName evidence="2">Uncharacterized protein</fullName>
    </submittedName>
</protein>
<dbReference type="RefSeq" id="XP_025548224.1">
    <property type="nucleotide sequence ID" value="XM_025690451.1"/>
</dbReference>
<dbReference type="AlphaFoldDB" id="A0A395HMT3"/>
<sequence length="156" mass="18054">MELVLERQAMRAENAAFPLHPSSNELKPRVQPKAPPPGQTSPVKGAKRPRTTRREARVILFHPGLIMPVQGIFIEAAEVYRSTMRHCLTFTRIRCRANRQYILTQQYLDQSLRLYLLIPLLRSDGKYELYTYPDHLWANSPGILYIVLLLTRVQSN</sequence>
<organism evidence="2 3">
    <name type="scientific">Aspergillus homomorphus (strain CBS 101889)</name>
    <dbReference type="NCBI Taxonomy" id="1450537"/>
    <lineage>
        <taxon>Eukaryota</taxon>
        <taxon>Fungi</taxon>
        <taxon>Dikarya</taxon>
        <taxon>Ascomycota</taxon>
        <taxon>Pezizomycotina</taxon>
        <taxon>Eurotiomycetes</taxon>
        <taxon>Eurotiomycetidae</taxon>
        <taxon>Eurotiales</taxon>
        <taxon>Aspergillaceae</taxon>
        <taxon>Aspergillus</taxon>
        <taxon>Aspergillus subgen. Circumdati</taxon>
    </lineage>
</organism>
<dbReference type="EMBL" id="KZ824307">
    <property type="protein sequence ID" value="RAL09070.1"/>
    <property type="molecule type" value="Genomic_DNA"/>
</dbReference>
<evidence type="ECO:0000313" key="2">
    <source>
        <dbReference type="EMBL" id="RAL09070.1"/>
    </source>
</evidence>
<evidence type="ECO:0000256" key="1">
    <source>
        <dbReference type="SAM" id="MobiDB-lite"/>
    </source>
</evidence>
<proteinExistence type="predicted"/>